<dbReference type="InterPro" id="IPR019416">
    <property type="entry name" value="NCBP3"/>
</dbReference>
<dbReference type="EMBL" id="AZGY01000003">
    <property type="protein sequence ID" value="KZZ99365.1"/>
    <property type="molecule type" value="Genomic_DNA"/>
</dbReference>
<accession>A0A168F1B2</accession>
<dbReference type="Proteomes" id="UP000078544">
    <property type="component" value="Unassembled WGS sequence"/>
</dbReference>
<feature type="compositionally biased region" description="Polar residues" evidence="1">
    <location>
        <begin position="295"/>
        <end position="304"/>
    </location>
</feature>
<keyword evidence="3" id="KW-1185">Reference proteome</keyword>
<dbReference type="AlphaFoldDB" id="A0A168F1B2"/>
<feature type="region of interest" description="Disordered" evidence="1">
    <location>
        <begin position="14"/>
        <end position="40"/>
    </location>
</feature>
<dbReference type="GO" id="GO:0005634">
    <property type="term" value="C:nucleus"/>
    <property type="evidence" value="ECO:0007669"/>
    <property type="project" value="TreeGrafter"/>
</dbReference>
<sequence>MDLDVEMGDALEPTLFDSSYELPQPEDILQADGTQEPGELSDDEYAVDGRDARDVDENTPVLNKLHIRGVDSLHTDDIKAYIKHYHGAVGRVEWIDDNCANIVFDNESAARDAIVSLSAVEIADATALVPGECVPAKPFKQGSEVLLQVRFAVRGDRKQAGAAQRSRYYLLHPEFDPEERRRKAQEVRSRYRDRDGSQRRNGDRSMRQSDEEIETFEASMYDDAPRARQDRSPPEHHRLTRPHAIENAGKELFARRASRRNRSASPQRRDGEDTQMDSVFESSHQNRRHARSIRSHLTASNSSKELFPMKSSGRSGQLDQLEKSIGSAHLRDEDLPQVTTAPLTSSAVSFNIRGTANQKGQKDDGLSIKGAASANARELFPDKLGHSNAGKELLDLARTKRRQKAHDLFL</sequence>
<dbReference type="PANTHER" id="PTHR16291">
    <property type="entry name" value="NUCLEAR CAP-BINDING PROTEIN SUBUNIT 3"/>
    <property type="match status" value="1"/>
</dbReference>
<dbReference type="STRING" id="1081109.A0A168F1B2"/>
<proteinExistence type="predicted"/>
<reference evidence="2 3" key="1">
    <citation type="journal article" date="2016" name="Genome Biol. Evol.">
        <title>Divergent and convergent evolution of fungal pathogenicity.</title>
        <authorList>
            <person name="Shang Y."/>
            <person name="Xiao G."/>
            <person name="Zheng P."/>
            <person name="Cen K."/>
            <person name="Zhan S."/>
            <person name="Wang C."/>
        </authorList>
    </citation>
    <scope>NUCLEOTIDE SEQUENCE [LARGE SCALE GENOMIC DNA]</scope>
    <source>
        <strain evidence="2 3">RCEF 2490</strain>
    </source>
</reference>
<evidence type="ECO:0000313" key="3">
    <source>
        <dbReference type="Proteomes" id="UP000078544"/>
    </source>
</evidence>
<feature type="compositionally biased region" description="Basic and acidic residues" evidence="1">
    <location>
        <begin position="179"/>
        <end position="210"/>
    </location>
</feature>
<dbReference type="GO" id="GO:0003729">
    <property type="term" value="F:mRNA binding"/>
    <property type="evidence" value="ECO:0007669"/>
    <property type="project" value="InterPro"/>
</dbReference>
<name>A0A168F1B2_9HYPO</name>
<dbReference type="Pfam" id="PF10309">
    <property type="entry name" value="NCBP3"/>
    <property type="match status" value="1"/>
</dbReference>
<gene>
    <name evidence="2" type="ORF">AAL_01937</name>
</gene>
<feature type="compositionally biased region" description="Basic residues" evidence="1">
    <location>
        <begin position="285"/>
        <end position="294"/>
    </location>
</feature>
<feature type="region of interest" description="Disordered" evidence="1">
    <location>
        <begin position="179"/>
        <end position="320"/>
    </location>
</feature>
<feature type="compositionally biased region" description="Basic and acidic residues" evidence="1">
    <location>
        <begin position="223"/>
        <end position="237"/>
    </location>
</feature>
<evidence type="ECO:0008006" key="4">
    <source>
        <dbReference type="Google" id="ProtNLM"/>
    </source>
</evidence>
<evidence type="ECO:0000313" key="2">
    <source>
        <dbReference type="EMBL" id="KZZ99365.1"/>
    </source>
</evidence>
<protein>
    <recommendedName>
        <fullName evidence="4">Nucleotide-binding, alpha-beta plait</fullName>
    </recommendedName>
</protein>
<dbReference type="GO" id="GO:0000340">
    <property type="term" value="F:RNA 7-methylguanosine cap binding"/>
    <property type="evidence" value="ECO:0007669"/>
    <property type="project" value="InterPro"/>
</dbReference>
<dbReference type="OrthoDB" id="422106at2759"/>
<evidence type="ECO:0000256" key="1">
    <source>
        <dbReference type="SAM" id="MobiDB-lite"/>
    </source>
</evidence>
<organism evidence="2 3">
    <name type="scientific">Moelleriella libera RCEF 2490</name>
    <dbReference type="NCBI Taxonomy" id="1081109"/>
    <lineage>
        <taxon>Eukaryota</taxon>
        <taxon>Fungi</taxon>
        <taxon>Dikarya</taxon>
        <taxon>Ascomycota</taxon>
        <taxon>Pezizomycotina</taxon>
        <taxon>Sordariomycetes</taxon>
        <taxon>Hypocreomycetidae</taxon>
        <taxon>Hypocreales</taxon>
        <taxon>Clavicipitaceae</taxon>
        <taxon>Moelleriella</taxon>
    </lineage>
</organism>
<comment type="caution">
    <text evidence="2">The sequence shown here is derived from an EMBL/GenBank/DDBJ whole genome shotgun (WGS) entry which is preliminary data.</text>
</comment>
<dbReference type="PANTHER" id="PTHR16291:SF0">
    <property type="entry name" value="NUCLEAR CAP-BINDING PROTEIN SUBUNIT 3"/>
    <property type="match status" value="1"/>
</dbReference>